<proteinExistence type="predicted"/>
<keyword evidence="3" id="KW-1185">Reference proteome</keyword>
<dbReference type="AlphaFoldDB" id="A0A1Q3ESM0"/>
<reference evidence="2 3" key="2">
    <citation type="submission" date="2017-02" db="EMBL/GenBank/DDBJ databases">
        <title>A genome survey and senescence transcriptome analysis in Lentinula edodes.</title>
        <authorList>
            <person name="Sakamoto Y."/>
            <person name="Nakade K."/>
            <person name="Sato S."/>
            <person name="Yoshida Y."/>
            <person name="Miyazaki K."/>
            <person name="Natsume S."/>
            <person name="Konno N."/>
        </authorList>
    </citation>
    <scope>NUCLEOTIDE SEQUENCE [LARGE SCALE GENOMIC DNA]</scope>
    <source>
        <strain evidence="2 3">NBRC 111202</strain>
    </source>
</reference>
<keyword evidence="1" id="KW-1133">Transmembrane helix</keyword>
<comment type="caution">
    <text evidence="2">The sequence shown here is derived from an EMBL/GenBank/DDBJ whole genome shotgun (WGS) entry which is preliminary data.</text>
</comment>
<evidence type="ECO:0000256" key="1">
    <source>
        <dbReference type="SAM" id="Phobius"/>
    </source>
</evidence>
<sequence>MAIEATDIVPLSLRFELLDAIAARLPSLDGSIHPSSHSSSEYSRVGVYYSTRNTTILGIFGIPSLPLFVRIFLLPTGLYMHPMMMMAAKADLWHSVLERFGCVGDMRGIDVERAYVESSIPLC</sequence>
<evidence type="ECO:0000313" key="2">
    <source>
        <dbReference type="EMBL" id="GAW10177.1"/>
    </source>
</evidence>
<accession>A0A1Q3ESM0</accession>
<feature type="transmembrane region" description="Helical" evidence="1">
    <location>
        <begin position="56"/>
        <end position="79"/>
    </location>
</feature>
<keyword evidence="1" id="KW-0472">Membrane</keyword>
<organism evidence="2 3">
    <name type="scientific">Lentinula edodes</name>
    <name type="common">Shiitake mushroom</name>
    <name type="synonym">Lentinus edodes</name>
    <dbReference type="NCBI Taxonomy" id="5353"/>
    <lineage>
        <taxon>Eukaryota</taxon>
        <taxon>Fungi</taxon>
        <taxon>Dikarya</taxon>
        <taxon>Basidiomycota</taxon>
        <taxon>Agaricomycotina</taxon>
        <taxon>Agaricomycetes</taxon>
        <taxon>Agaricomycetidae</taxon>
        <taxon>Agaricales</taxon>
        <taxon>Marasmiineae</taxon>
        <taxon>Omphalotaceae</taxon>
        <taxon>Lentinula</taxon>
    </lineage>
</organism>
<reference evidence="2 3" key="1">
    <citation type="submission" date="2016-08" db="EMBL/GenBank/DDBJ databases">
        <authorList>
            <consortium name="Lentinula edodes genome sequencing consortium"/>
            <person name="Sakamoto Y."/>
            <person name="Nakade K."/>
            <person name="Sato S."/>
            <person name="Yoshida Y."/>
            <person name="Miyazaki K."/>
            <person name="Natsume S."/>
            <person name="Konno N."/>
        </authorList>
    </citation>
    <scope>NUCLEOTIDE SEQUENCE [LARGE SCALE GENOMIC DNA]</scope>
    <source>
        <strain evidence="2 3">NBRC 111202</strain>
    </source>
</reference>
<gene>
    <name evidence="2" type="ORF">LENED_012416</name>
</gene>
<protein>
    <submittedName>
        <fullName evidence="2">Uncharacterized protein</fullName>
    </submittedName>
</protein>
<keyword evidence="1" id="KW-0812">Transmembrane</keyword>
<evidence type="ECO:0000313" key="3">
    <source>
        <dbReference type="Proteomes" id="UP000188533"/>
    </source>
</evidence>
<name>A0A1Q3ESM0_LENED</name>
<dbReference type="Proteomes" id="UP000188533">
    <property type="component" value="Unassembled WGS sequence"/>
</dbReference>
<dbReference type="EMBL" id="BDGU01001592">
    <property type="protein sequence ID" value="GAW10177.1"/>
    <property type="molecule type" value="Genomic_DNA"/>
</dbReference>